<sequence length="436" mass="44560">MKHIITGCLLLALFFSTGCNKDEDKQQPAGPVVTAIWPSSGTAGIIVTLKGKNFSYVRAENKVQFNGADAVVIEAASNQLQVVSPASGATGPVTVEVGNNKTQGPVYAYVPAMEEYIVETFSGSTAGSVDGPVATALFRNPEGVAIDANGRLIVTDRGNNRIRMIAGGNTSAIAGNTAAGYTDATGAAAQFKLPWKAAADAAGNIYVADRDNHAIRKITPAGEVSTLAGGNGAGYADGAGAAAKFNQPLDVAVDAAGNVYVADNLNHRIRKVTPDGTVTTLAGSSAGFANGTGAAAQFKNPSGLDIDKDGNILVADRLNHRIRKVTPAGEVTVIAGDGNTGYRDGDAAGARFADPYGISGDKNGNIFIADLNNNKIRKVDAEGIVSTIAGTAKGYADGAGAAAQFNGPTDVCVDADGVIYVADLTNHCIRKISLMK</sequence>
<keyword evidence="1" id="KW-0677">Repeat</keyword>
<evidence type="ECO:0000259" key="4">
    <source>
        <dbReference type="Pfam" id="PF01833"/>
    </source>
</evidence>
<comment type="caution">
    <text evidence="5">The sequence shown here is derived from an EMBL/GenBank/DDBJ whole genome shotgun (WGS) entry which is preliminary data.</text>
</comment>
<protein>
    <submittedName>
        <fullName evidence="5">IPT/TIG domain-containing protein</fullName>
    </submittedName>
</protein>
<dbReference type="PROSITE" id="PS51125">
    <property type="entry name" value="NHL"/>
    <property type="match status" value="5"/>
</dbReference>
<dbReference type="Pfam" id="PF01436">
    <property type="entry name" value="NHL"/>
    <property type="match status" value="5"/>
</dbReference>
<reference evidence="6" key="1">
    <citation type="submission" date="2021-03" db="EMBL/GenBank/DDBJ databases">
        <title>Assistant Professor.</title>
        <authorList>
            <person name="Huq M.A."/>
        </authorList>
    </citation>
    <scope>NUCLEOTIDE SEQUENCE [LARGE SCALE GENOMIC DNA]</scope>
    <source>
        <strain evidence="6">MAH-28</strain>
    </source>
</reference>
<dbReference type="Gene3D" id="2.60.40.10">
    <property type="entry name" value="Immunoglobulins"/>
    <property type="match status" value="1"/>
</dbReference>
<evidence type="ECO:0000256" key="1">
    <source>
        <dbReference type="ARBA" id="ARBA00022737"/>
    </source>
</evidence>
<dbReference type="CDD" id="cd00603">
    <property type="entry name" value="IPT_PCSR"/>
    <property type="match status" value="1"/>
</dbReference>
<dbReference type="InterPro" id="IPR001258">
    <property type="entry name" value="NHL_repeat"/>
</dbReference>
<dbReference type="PROSITE" id="PS51257">
    <property type="entry name" value="PROKAR_LIPOPROTEIN"/>
    <property type="match status" value="1"/>
</dbReference>
<dbReference type="InterPro" id="IPR013783">
    <property type="entry name" value="Ig-like_fold"/>
</dbReference>
<gene>
    <name evidence="5" type="ORF">J7I43_20300</name>
</gene>
<dbReference type="InterPro" id="IPR002909">
    <property type="entry name" value="IPT_dom"/>
</dbReference>
<evidence type="ECO:0000313" key="5">
    <source>
        <dbReference type="EMBL" id="MBO9154578.1"/>
    </source>
</evidence>
<feature type="signal peptide" evidence="3">
    <location>
        <begin position="1"/>
        <end position="21"/>
    </location>
</feature>
<dbReference type="Proteomes" id="UP000679126">
    <property type="component" value="Unassembled WGS sequence"/>
</dbReference>
<evidence type="ECO:0000256" key="3">
    <source>
        <dbReference type="SAM" id="SignalP"/>
    </source>
</evidence>
<dbReference type="Pfam" id="PF01833">
    <property type="entry name" value="TIG"/>
    <property type="match status" value="1"/>
</dbReference>
<name>A0ABS3YIR2_9BACT</name>
<proteinExistence type="predicted"/>
<organism evidence="5 6">
    <name type="scientific">Chitinophaga chungangae</name>
    <dbReference type="NCBI Taxonomy" id="2821488"/>
    <lineage>
        <taxon>Bacteria</taxon>
        <taxon>Pseudomonadati</taxon>
        <taxon>Bacteroidota</taxon>
        <taxon>Chitinophagia</taxon>
        <taxon>Chitinophagales</taxon>
        <taxon>Chitinophagaceae</taxon>
        <taxon>Chitinophaga</taxon>
    </lineage>
</organism>
<feature type="chain" id="PRO_5046188798" evidence="3">
    <location>
        <begin position="22"/>
        <end position="436"/>
    </location>
</feature>
<evidence type="ECO:0000313" key="6">
    <source>
        <dbReference type="Proteomes" id="UP000679126"/>
    </source>
</evidence>
<dbReference type="EMBL" id="JAGHKP010000004">
    <property type="protein sequence ID" value="MBO9154578.1"/>
    <property type="molecule type" value="Genomic_DNA"/>
</dbReference>
<feature type="repeat" description="NHL" evidence="2">
    <location>
        <begin position="186"/>
        <end position="221"/>
    </location>
</feature>
<dbReference type="RefSeq" id="WP_209147695.1">
    <property type="nucleotide sequence ID" value="NZ_JAGHKP010000004.1"/>
</dbReference>
<dbReference type="SUPFAM" id="SSF81296">
    <property type="entry name" value="E set domains"/>
    <property type="match status" value="1"/>
</dbReference>
<dbReference type="InterPro" id="IPR011042">
    <property type="entry name" value="6-blade_b-propeller_TolB-like"/>
</dbReference>
<dbReference type="Gene3D" id="2.120.10.30">
    <property type="entry name" value="TolB, C-terminal domain"/>
    <property type="match status" value="5"/>
</dbReference>
<dbReference type="PANTHER" id="PTHR13833">
    <property type="match status" value="1"/>
</dbReference>
<feature type="repeat" description="NHL" evidence="2">
    <location>
        <begin position="400"/>
        <end position="435"/>
    </location>
</feature>
<feature type="repeat" description="NHL" evidence="2">
    <location>
        <begin position="138"/>
        <end position="168"/>
    </location>
</feature>
<dbReference type="SUPFAM" id="SSF101898">
    <property type="entry name" value="NHL repeat"/>
    <property type="match status" value="1"/>
</dbReference>
<feature type="domain" description="IPT/TIG" evidence="4">
    <location>
        <begin position="31"/>
        <end position="103"/>
    </location>
</feature>
<keyword evidence="6" id="KW-1185">Reference proteome</keyword>
<dbReference type="PANTHER" id="PTHR13833:SF71">
    <property type="entry name" value="NHL DOMAIN-CONTAINING PROTEIN"/>
    <property type="match status" value="1"/>
</dbReference>
<dbReference type="InterPro" id="IPR014756">
    <property type="entry name" value="Ig_E-set"/>
</dbReference>
<dbReference type="CDD" id="cd14953">
    <property type="entry name" value="NHL_like_1"/>
    <property type="match status" value="1"/>
</dbReference>
<keyword evidence="3" id="KW-0732">Signal</keyword>
<evidence type="ECO:0000256" key="2">
    <source>
        <dbReference type="PROSITE-ProRule" id="PRU00504"/>
    </source>
</evidence>
<accession>A0ABS3YIR2</accession>
<feature type="repeat" description="NHL" evidence="2">
    <location>
        <begin position="293"/>
        <end position="328"/>
    </location>
</feature>
<feature type="repeat" description="NHL" evidence="2">
    <location>
        <begin position="240"/>
        <end position="275"/>
    </location>
</feature>